<evidence type="ECO:0000313" key="2">
    <source>
        <dbReference type="EMBL" id="RMB63495.1"/>
    </source>
</evidence>
<protein>
    <submittedName>
        <fullName evidence="2">Uncharacterized protein</fullName>
    </submittedName>
</protein>
<dbReference type="EMBL" id="REFV01000002">
    <property type="protein sequence ID" value="RMB63495.1"/>
    <property type="molecule type" value="Genomic_DNA"/>
</dbReference>
<keyword evidence="1" id="KW-0812">Transmembrane</keyword>
<organism evidence="2 3">
    <name type="scientific">Dokdonia sinensis</name>
    <dbReference type="NCBI Taxonomy" id="2479847"/>
    <lineage>
        <taxon>Bacteria</taxon>
        <taxon>Pseudomonadati</taxon>
        <taxon>Bacteroidota</taxon>
        <taxon>Flavobacteriia</taxon>
        <taxon>Flavobacteriales</taxon>
        <taxon>Flavobacteriaceae</taxon>
        <taxon>Dokdonia</taxon>
    </lineage>
</organism>
<gene>
    <name evidence="2" type="ORF">EAX61_03665</name>
</gene>
<evidence type="ECO:0000256" key="1">
    <source>
        <dbReference type="SAM" id="Phobius"/>
    </source>
</evidence>
<proteinExistence type="predicted"/>
<dbReference type="AlphaFoldDB" id="A0A3M0GF03"/>
<feature type="transmembrane region" description="Helical" evidence="1">
    <location>
        <begin position="84"/>
        <end position="108"/>
    </location>
</feature>
<keyword evidence="1" id="KW-1133">Transmembrane helix</keyword>
<keyword evidence="3" id="KW-1185">Reference proteome</keyword>
<evidence type="ECO:0000313" key="3">
    <source>
        <dbReference type="Proteomes" id="UP000281985"/>
    </source>
</evidence>
<sequence length="124" mass="13982">MTKKNLLNLAPEIYLIIATLYYWTLTANVFNIFAIVLLSILMFQVMTKKALSGILIASIFVLINLYMVLALISELSEFEVLASGFYQLLIVGSLFLLLNLSAGGFMFWKYFKTYIPSDSLSSKS</sequence>
<dbReference type="OrthoDB" id="1450571at2"/>
<comment type="caution">
    <text evidence="2">The sequence shown here is derived from an EMBL/GenBank/DDBJ whole genome shotgun (WGS) entry which is preliminary data.</text>
</comment>
<reference evidence="2 3" key="1">
    <citation type="submission" date="2018-10" db="EMBL/GenBank/DDBJ databases">
        <title>Dokdonia luteus sp. nov., isolated from sea water.</title>
        <authorList>
            <person name="Zhou L.Y."/>
            <person name="Du Z.J."/>
        </authorList>
    </citation>
    <scope>NUCLEOTIDE SEQUENCE [LARGE SCALE GENOMIC DNA]</scope>
    <source>
        <strain evidence="2 3">SH27</strain>
    </source>
</reference>
<name>A0A3M0GF03_9FLAO</name>
<dbReference type="RefSeq" id="WP_121916298.1">
    <property type="nucleotide sequence ID" value="NZ_REFV01000002.1"/>
</dbReference>
<keyword evidence="1" id="KW-0472">Membrane</keyword>
<feature type="transmembrane region" description="Helical" evidence="1">
    <location>
        <begin position="20"/>
        <end position="43"/>
    </location>
</feature>
<feature type="transmembrane region" description="Helical" evidence="1">
    <location>
        <begin position="50"/>
        <end position="72"/>
    </location>
</feature>
<accession>A0A3M0GF03</accession>
<dbReference type="Proteomes" id="UP000281985">
    <property type="component" value="Unassembled WGS sequence"/>
</dbReference>